<comment type="caution">
    <text evidence="2">The sequence shown here is derived from an EMBL/GenBank/DDBJ whole genome shotgun (WGS) entry which is preliminary data.</text>
</comment>
<feature type="region of interest" description="Disordered" evidence="1">
    <location>
        <begin position="578"/>
        <end position="631"/>
    </location>
</feature>
<dbReference type="AlphaFoldDB" id="A0A9P6EXQ5"/>
<evidence type="ECO:0000256" key="1">
    <source>
        <dbReference type="SAM" id="MobiDB-lite"/>
    </source>
</evidence>
<keyword evidence="3" id="KW-1185">Reference proteome</keyword>
<feature type="compositionally biased region" description="Acidic residues" evidence="1">
    <location>
        <begin position="163"/>
        <end position="172"/>
    </location>
</feature>
<feature type="compositionally biased region" description="Basic and acidic residues" evidence="1">
    <location>
        <begin position="175"/>
        <end position="189"/>
    </location>
</feature>
<gene>
    <name evidence="2" type="ORF">EC957_006863</name>
</gene>
<protein>
    <submittedName>
        <fullName evidence="2">Uncharacterized protein</fullName>
    </submittedName>
</protein>
<evidence type="ECO:0000313" key="2">
    <source>
        <dbReference type="EMBL" id="KAF9538391.1"/>
    </source>
</evidence>
<evidence type="ECO:0000313" key="3">
    <source>
        <dbReference type="Proteomes" id="UP000723463"/>
    </source>
</evidence>
<accession>A0A9P6EXQ5</accession>
<name>A0A9P6EXQ5_9FUNG</name>
<feature type="region of interest" description="Disordered" evidence="1">
    <location>
        <begin position="1"/>
        <end position="22"/>
    </location>
</feature>
<feature type="compositionally biased region" description="Acidic residues" evidence="1">
    <location>
        <begin position="613"/>
        <end position="631"/>
    </location>
</feature>
<sequence length="631" mass="70532">MSSMQIKIRPQQPARVPSSADVPDEHWKWAQNRNAGKEHVNFSAFVTRFKFYDRTDAYRARLKDKSTKIVVHSASVKVQEAGLKQVDSNFRQHLARHGPTKPKADGRYRNGATATEVYEGDMESITSQKGATFVERDELDWPEEPEATKDADGLDAASLAEEENLQDAESFLDPEGAKDVADSEGHAMNDEHIDDREELQEIEEAVASGQSPFLSLLEHVYKKVQGQESELPPVPSSFVCQKYKELYQYAHNKLLSREQGKGKSRTYHVDKDVLVALSGIVNTISPSSQAFTFTTAIKVDSLVTALEEKDAALAELMNELLEAYCPGHEEDPLAPLNIWSLRIKVWSQLAELGATPPATRNIRQRMSVLQVVDHICTLISTNQLAPPTTEHVIVSMWSFILATLLGGQVVRGIPGELASQAARDVRLHVESKYGVTTKSVRGRKVDISLRVFANNHWNNKICVFEFKTGTASNMVCTGQQLKAVRLNTSVLHDLEFKGVDTCKHYPIIAEGRGLCLSFYTLKRNGNVITAGKSTNGVVWIPSDLVQLKQFLKSDSMQILLKFADHTTRYAVHVQETLSSTPLPPLPSTPPPRYRKPFTAFTPSKHNKRKRAEEADEDQDASEDHDEEEDME</sequence>
<organism evidence="2 3">
    <name type="scientific">Mortierella hygrophila</name>
    <dbReference type="NCBI Taxonomy" id="979708"/>
    <lineage>
        <taxon>Eukaryota</taxon>
        <taxon>Fungi</taxon>
        <taxon>Fungi incertae sedis</taxon>
        <taxon>Mucoromycota</taxon>
        <taxon>Mortierellomycotina</taxon>
        <taxon>Mortierellomycetes</taxon>
        <taxon>Mortierellales</taxon>
        <taxon>Mortierellaceae</taxon>
        <taxon>Mortierella</taxon>
    </lineage>
</organism>
<feature type="compositionally biased region" description="Pro residues" evidence="1">
    <location>
        <begin position="581"/>
        <end position="591"/>
    </location>
</feature>
<dbReference type="EMBL" id="JAAAXW010000310">
    <property type="protein sequence ID" value="KAF9538391.1"/>
    <property type="molecule type" value="Genomic_DNA"/>
</dbReference>
<dbReference type="Proteomes" id="UP000723463">
    <property type="component" value="Unassembled WGS sequence"/>
</dbReference>
<reference evidence="2" key="1">
    <citation type="journal article" date="2020" name="Fungal Divers.">
        <title>Resolving the Mortierellaceae phylogeny through synthesis of multi-gene phylogenetics and phylogenomics.</title>
        <authorList>
            <person name="Vandepol N."/>
            <person name="Liber J."/>
            <person name="Desiro A."/>
            <person name="Na H."/>
            <person name="Kennedy M."/>
            <person name="Barry K."/>
            <person name="Grigoriev I.V."/>
            <person name="Miller A.N."/>
            <person name="O'Donnell K."/>
            <person name="Stajich J.E."/>
            <person name="Bonito G."/>
        </authorList>
    </citation>
    <scope>NUCLEOTIDE SEQUENCE</scope>
    <source>
        <strain evidence="2">NRRL 2591</strain>
    </source>
</reference>
<feature type="region of interest" description="Disordered" evidence="1">
    <location>
        <begin position="163"/>
        <end position="189"/>
    </location>
</feature>
<proteinExistence type="predicted"/>